<dbReference type="InterPro" id="IPR038883">
    <property type="entry name" value="AN11006-like"/>
</dbReference>
<dbReference type="Proteomes" id="UP000014074">
    <property type="component" value="Unassembled WGS sequence"/>
</dbReference>
<sequence length="236" mass="27274">MDASSSHGGGKPPTLMALPAEIRSMIYRAAIPTDQQIETLASPPLLRVNKQIRAEATHLYYSMNTFWIHLPASEDRWPGVLAMFHAAVERGYLASISYIHVIFEIKVKQAEPTEEDDDEDDDEDDVQDDDEDDVQDDVQDDVEDDVQDDVQDDVEDDKWKTAFLALEMSDGYPDFLDDKSPMEEPYLETYVGNNETDWNDYDAVKALVRETLRLDPYFDPDRYVEAYFVWLHFIEF</sequence>
<protein>
    <recommendedName>
        <fullName evidence="4">F-box domain-containing protein</fullName>
    </recommendedName>
</protein>
<dbReference type="HOGENOM" id="CLU_1176117_0_0_1"/>
<accession>R8BLM1</accession>
<feature type="compositionally biased region" description="Acidic residues" evidence="1">
    <location>
        <begin position="112"/>
        <end position="152"/>
    </location>
</feature>
<dbReference type="EMBL" id="KB933100">
    <property type="protein sequence ID" value="EOO00276.1"/>
    <property type="molecule type" value="Genomic_DNA"/>
</dbReference>
<reference evidence="3" key="1">
    <citation type="journal article" date="2013" name="Genome Announc.">
        <title>Draft genome sequence of the ascomycete Phaeoacremonium aleophilum strain UCR-PA7, a causal agent of the esca disease complex in grapevines.</title>
        <authorList>
            <person name="Blanco-Ulate B."/>
            <person name="Rolshausen P."/>
            <person name="Cantu D."/>
        </authorList>
    </citation>
    <scope>NUCLEOTIDE SEQUENCE [LARGE SCALE GENOMIC DNA]</scope>
    <source>
        <strain evidence="3">UCR-PA7</strain>
    </source>
</reference>
<name>R8BLM1_PHAM7</name>
<dbReference type="GeneID" id="19324679"/>
<gene>
    <name evidence="2" type="ORF">UCRPA7_4248</name>
</gene>
<dbReference type="PANTHER" id="PTHR42085:SF2">
    <property type="entry name" value="F-BOX DOMAIN-CONTAINING PROTEIN"/>
    <property type="match status" value="1"/>
</dbReference>
<proteinExistence type="predicted"/>
<evidence type="ECO:0008006" key="4">
    <source>
        <dbReference type="Google" id="ProtNLM"/>
    </source>
</evidence>
<dbReference type="OrthoDB" id="5245408at2759"/>
<evidence type="ECO:0000313" key="2">
    <source>
        <dbReference type="EMBL" id="EOO00276.1"/>
    </source>
</evidence>
<keyword evidence="3" id="KW-1185">Reference proteome</keyword>
<dbReference type="AlphaFoldDB" id="R8BLM1"/>
<evidence type="ECO:0000313" key="3">
    <source>
        <dbReference type="Proteomes" id="UP000014074"/>
    </source>
</evidence>
<dbReference type="KEGG" id="tmn:UCRPA7_4248"/>
<evidence type="ECO:0000256" key="1">
    <source>
        <dbReference type="SAM" id="MobiDB-lite"/>
    </source>
</evidence>
<dbReference type="RefSeq" id="XP_007914943.1">
    <property type="nucleotide sequence ID" value="XM_007916752.1"/>
</dbReference>
<organism evidence="2 3">
    <name type="scientific">Phaeoacremonium minimum (strain UCR-PA7)</name>
    <name type="common">Esca disease fungus</name>
    <name type="synonym">Togninia minima</name>
    <dbReference type="NCBI Taxonomy" id="1286976"/>
    <lineage>
        <taxon>Eukaryota</taxon>
        <taxon>Fungi</taxon>
        <taxon>Dikarya</taxon>
        <taxon>Ascomycota</taxon>
        <taxon>Pezizomycotina</taxon>
        <taxon>Sordariomycetes</taxon>
        <taxon>Sordariomycetidae</taxon>
        <taxon>Togniniales</taxon>
        <taxon>Togniniaceae</taxon>
        <taxon>Phaeoacremonium</taxon>
    </lineage>
</organism>
<dbReference type="PANTHER" id="PTHR42085">
    <property type="entry name" value="F-BOX DOMAIN-CONTAINING PROTEIN"/>
    <property type="match status" value="1"/>
</dbReference>
<feature type="region of interest" description="Disordered" evidence="1">
    <location>
        <begin position="110"/>
        <end position="152"/>
    </location>
</feature>